<gene>
    <name evidence="1" type="ORF">Sradi_4121500</name>
    <name evidence="2" type="ORF">Sradi_4121900</name>
</gene>
<comment type="caution">
    <text evidence="2">The sequence shown here is derived from an EMBL/GenBank/DDBJ whole genome shotgun (WGS) entry which is preliminary data.</text>
</comment>
<feature type="non-terminal residue" evidence="2">
    <location>
        <position position="72"/>
    </location>
</feature>
<evidence type="ECO:0000313" key="2">
    <source>
        <dbReference type="EMBL" id="KAL0349727.1"/>
    </source>
</evidence>
<dbReference type="AlphaFoldDB" id="A0AAW2P0X4"/>
<dbReference type="EMBL" id="JACGWJ010000018">
    <property type="protein sequence ID" value="KAL0349723.1"/>
    <property type="molecule type" value="Genomic_DNA"/>
</dbReference>
<reference evidence="2" key="2">
    <citation type="journal article" date="2024" name="Plant">
        <title>Genomic evolution and insights into agronomic trait innovations of Sesamum species.</title>
        <authorList>
            <person name="Miao H."/>
            <person name="Wang L."/>
            <person name="Qu L."/>
            <person name="Liu H."/>
            <person name="Sun Y."/>
            <person name="Le M."/>
            <person name="Wang Q."/>
            <person name="Wei S."/>
            <person name="Zheng Y."/>
            <person name="Lin W."/>
            <person name="Duan Y."/>
            <person name="Cao H."/>
            <person name="Xiong S."/>
            <person name="Wang X."/>
            <person name="Wei L."/>
            <person name="Li C."/>
            <person name="Ma Q."/>
            <person name="Ju M."/>
            <person name="Zhao R."/>
            <person name="Li G."/>
            <person name="Mu C."/>
            <person name="Tian Q."/>
            <person name="Mei H."/>
            <person name="Zhang T."/>
            <person name="Gao T."/>
            <person name="Zhang H."/>
        </authorList>
    </citation>
    <scope>NUCLEOTIDE SEQUENCE</scope>
    <source>
        <strain evidence="2">G02</strain>
    </source>
</reference>
<protein>
    <recommendedName>
        <fullName evidence="3">Retrotransposon gag domain-containing protein</fullName>
    </recommendedName>
</protein>
<evidence type="ECO:0008006" key="3">
    <source>
        <dbReference type="Google" id="ProtNLM"/>
    </source>
</evidence>
<evidence type="ECO:0000313" key="1">
    <source>
        <dbReference type="EMBL" id="KAL0349723.1"/>
    </source>
</evidence>
<proteinExistence type="predicted"/>
<name>A0AAW2P0X4_SESRA</name>
<reference evidence="2" key="1">
    <citation type="submission" date="2020-06" db="EMBL/GenBank/DDBJ databases">
        <authorList>
            <person name="Li T."/>
            <person name="Hu X."/>
            <person name="Zhang T."/>
            <person name="Song X."/>
            <person name="Zhang H."/>
            <person name="Dai N."/>
            <person name="Sheng W."/>
            <person name="Hou X."/>
            <person name="Wei L."/>
        </authorList>
    </citation>
    <scope>NUCLEOTIDE SEQUENCE</scope>
    <source>
        <strain evidence="2">G02</strain>
        <tissue evidence="2">Leaf</tissue>
    </source>
</reference>
<dbReference type="PANTHER" id="PTHR34222:SF99">
    <property type="entry name" value="PROTEIN, PUTATIVE-RELATED"/>
    <property type="match status" value="1"/>
</dbReference>
<dbReference type="EMBL" id="JACGWJ010000018">
    <property type="protein sequence ID" value="KAL0349727.1"/>
    <property type="molecule type" value="Genomic_DNA"/>
</dbReference>
<dbReference type="PANTHER" id="PTHR34222">
    <property type="entry name" value="GAG_PRE-INTEGRS DOMAIN-CONTAINING PROTEIN"/>
    <property type="match status" value="1"/>
</dbReference>
<sequence>MVYQIQREIDSVSQGDLSISAYYATLKRLWDDLTCLKLLPQCECGAFKIIADINLSNQLMQFLMGLHDNYDQ</sequence>
<organism evidence="2">
    <name type="scientific">Sesamum radiatum</name>
    <name type="common">Black benniseed</name>
    <dbReference type="NCBI Taxonomy" id="300843"/>
    <lineage>
        <taxon>Eukaryota</taxon>
        <taxon>Viridiplantae</taxon>
        <taxon>Streptophyta</taxon>
        <taxon>Embryophyta</taxon>
        <taxon>Tracheophyta</taxon>
        <taxon>Spermatophyta</taxon>
        <taxon>Magnoliopsida</taxon>
        <taxon>eudicotyledons</taxon>
        <taxon>Gunneridae</taxon>
        <taxon>Pentapetalae</taxon>
        <taxon>asterids</taxon>
        <taxon>lamiids</taxon>
        <taxon>Lamiales</taxon>
        <taxon>Pedaliaceae</taxon>
        <taxon>Sesamum</taxon>
    </lineage>
</organism>
<accession>A0AAW2P0X4</accession>